<dbReference type="Gene3D" id="2.40.440.10">
    <property type="entry name" value="L,D-transpeptidase catalytic domain-like"/>
    <property type="match status" value="1"/>
</dbReference>
<keyword evidence="4 6" id="KW-0573">Peptidoglycan synthesis</keyword>
<reference evidence="9 10" key="1">
    <citation type="journal article" date="2009" name="Int. J. Syst. Evol. Microbiol.">
        <title>Janibacter hoylei sp. nov., Bacillus isronensis sp. nov. and Bacillus aryabhattai sp. nov., isolated from cryotubes used for collecting air from the upper atmosphere.</title>
        <authorList>
            <person name="Shivaji S."/>
            <person name="Chaturvedi P."/>
            <person name="Begum Z."/>
            <person name="Pindi P.K."/>
            <person name="Manorama R."/>
            <person name="Padmanaban D.A."/>
            <person name="Shouche Y.S."/>
            <person name="Pawar S."/>
            <person name="Vaishampayan P."/>
            <person name="Dutt C.B."/>
            <person name="Datta G.N."/>
            <person name="Manchanda R.K."/>
            <person name="Rao U.R."/>
            <person name="Bhargava P.M."/>
            <person name="Narlikar J.V."/>
        </authorList>
    </citation>
    <scope>NUCLEOTIDE SEQUENCE [LARGE SCALE GENOMIC DNA]</scope>
    <source>
        <strain evidence="9 10">PVAS-1</strain>
    </source>
</reference>
<dbReference type="GO" id="GO:0016740">
    <property type="term" value="F:transferase activity"/>
    <property type="evidence" value="ECO:0007669"/>
    <property type="project" value="UniProtKB-KW"/>
</dbReference>
<evidence type="ECO:0000256" key="2">
    <source>
        <dbReference type="ARBA" id="ARBA00022679"/>
    </source>
</evidence>
<evidence type="ECO:0000259" key="8">
    <source>
        <dbReference type="PROSITE" id="PS52029"/>
    </source>
</evidence>
<dbReference type="CDD" id="cd16913">
    <property type="entry name" value="YkuD_like"/>
    <property type="match status" value="1"/>
</dbReference>
<evidence type="ECO:0000256" key="4">
    <source>
        <dbReference type="ARBA" id="ARBA00022984"/>
    </source>
</evidence>
<keyword evidence="7" id="KW-0732">Signal</keyword>
<evidence type="ECO:0000256" key="5">
    <source>
        <dbReference type="ARBA" id="ARBA00023316"/>
    </source>
</evidence>
<dbReference type="PANTHER" id="PTHR30582">
    <property type="entry name" value="L,D-TRANSPEPTIDASE"/>
    <property type="match status" value="1"/>
</dbReference>
<dbReference type="OrthoDB" id="9810670at2"/>
<evidence type="ECO:0000256" key="6">
    <source>
        <dbReference type="PROSITE-ProRule" id="PRU01373"/>
    </source>
</evidence>
<organism evidence="9 10">
    <name type="scientific">Janibacter hoylei PVAS-1</name>
    <dbReference type="NCBI Taxonomy" id="1210046"/>
    <lineage>
        <taxon>Bacteria</taxon>
        <taxon>Bacillati</taxon>
        <taxon>Actinomycetota</taxon>
        <taxon>Actinomycetes</taxon>
        <taxon>Micrococcales</taxon>
        <taxon>Intrasporangiaceae</taxon>
        <taxon>Janibacter</taxon>
    </lineage>
</organism>
<feature type="domain" description="L,D-TPase catalytic" evidence="8">
    <location>
        <begin position="105"/>
        <end position="214"/>
    </location>
</feature>
<comment type="pathway">
    <text evidence="1 6">Cell wall biogenesis; peptidoglycan biosynthesis.</text>
</comment>
<dbReference type="Pfam" id="PF01471">
    <property type="entry name" value="PG_binding_1"/>
    <property type="match status" value="1"/>
</dbReference>
<feature type="active site" description="Proton donor/acceptor" evidence="6">
    <location>
        <position position="174"/>
    </location>
</feature>
<evidence type="ECO:0000313" key="9">
    <source>
        <dbReference type="EMBL" id="RWU82212.1"/>
    </source>
</evidence>
<keyword evidence="2" id="KW-0808">Transferase</keyword>
<dbReference type="Pfam" id="PF03734">
    <property type="entry name" value="YkuD"/>
    <property type="match status" value="1"/>
</dbReference>
<dbReference type="PANTHER" id="PTHR30582:SF2">
    <property type="entry name" value="L,D-TRANSPEPTIDASE YCIB-RELATED"/>
    <property type="match status" value="1"/>
</dbReference>
<dbReference type="InterPro" id="IPR036365">
    <property type="entry name" value="PGBD-like_sf"/>
</dbReference>
<dbReference type="GO" id="GO:0008360">
    <property type="term" value="P:regulation of cell shape"/>
    <property type="evidence" value="ECO:0007669"/>
    <property type="project" value="UniProtKB-UniRule"/>
</dbReference>
<keyword evidence="3 6" id="KW-0133">Cell shape</keyword>
<name>A0A444B1I7_9MICO</name>
<evidence type="ECO:0000256" key="7">
    <source>
        <dbReference type="SAM" id="SignalP"/>
    </source>
</evidence>
<keyword evidence="10" id="KW-1185">Reference proteome</keyword>
<protein>
    <submittedName>
        <fullName evidence="9">Murein L,D-transpeptidase</fullName>
    </submittedName>
</protein>
<dbReference type="InterPro" id="IPR005490">
    <property type="entry name" value="LD_TPept_cat_dom"/>
</dbReference>
<dbReference type="EMBL" id="PIPF01000012">
    <property type="protein sequence ID" value="RWU82212.1"/>
    <property type="molecule type" value="Genomic_DNA"/>
</dbReference>
<accession>A0A444B1I7</accession>
<dbReference type="GO" id="GO:0071555">
    <property type="term" value="P:cell wall organization"/>
    <property type="evidence" value="ECO:0007669"/>
    <property type="project" value="UniProtKB-UniRule"/>
</dbReference>
<dbReference type="InterPro" id="IPR036366">
    <property type="entry name" value="PGBDSf"/>
</dbReference>
<dbReference type="UniPathway" id="UPA00219"/>
<dbReference type="InterPro" id="IPR038063">
    <property type="entry name" value="Transpep_catalytic_dom"/>
</dbReference>
<dbReference type="Gene3D" id="1.10.101.10">
    <property type="entry name" value="PGBD-like superfamily/PGBD"/>
    <property type="match status" value="1"/>
</dbReference>
<feature type="signal peptide" evidence="7">
    <location>
        <begin position="1"/>
        <end position="24"/>
    </location>
</feature>
<evidence type="ECO:0000313" key="10">
    <source>
        <dbReference type="Proteomes" id="UP000288711"/>
    </source>
</evidence>
<dbReference type="SUPFAM" id="SSF47090">
    <property type="entry name" value="PGBD-like"/>
    <property type="match status" value="1"/>
</dbReference>
<dbReference type="GO" id="GO:0005576">
    <property type="term" value="C:extracellular region"/>
    <property type="evidence" value="ECO:0007669"/>
    <property type="project" value="TreeGrafter"/>
</dbReference>
<dbReference type="SUPFAM" id="SSF141523">
    <property type="entry name" value="L,D-transpeptidase catalytic domain-like"/>
    <property type="match status" value="1"/>
</dbReference>
<dbReference type="PROSITE" id="PS52029">
    <property type="entry name" value="LD_TPASE"/>
    <property type="match status" value="1"/>
</dbReference>
<dbReference type="GO" id="GO:0018104">
    <property type="term" value="P:peptidoglycan-protein cross-linking"/>
    <property type="evidence" value="ECO:0007669"/>
    <property type="project" value="TreeGrafter"/>
</dbReference>
<proteinExistence type="predicted"/>
<dbReference type="Proteomes" id="UP000288711">
    <property type="component" value="Unassembled WGS sequence"/>
</dbReference>
<feature type="active site" description="Nucleophile" evidence="6">
    <location>
        <position position="188"/>
    </location>
</feature>
<sequence length="214" mass="22927">MRSSLATAAVATVGAAGLATPASAATRRSLKFGSKGSDVKALQVKLRACGYWHAGSDGLYGTTTEQAVMAVQKVYRLDRDGVVGPATWKVIDRLIRPGAKTKSGNVCEINLEKQTMMFVVGGKVKWVFNTSTGAAGWRTPKGRYTFFRQINGMRNAPLGQLWRPKYFNGGIAIHGAKSIPGYAASHGCARLSNAAINYVWSANLAPIGSKVWVY</sequence>
<feature type="chain" id="PRO_5019275745" evidence="7">
    <location>
        <begin position="25"/>
        <end position="214"/>
    </location>
</feature>
<keyword evidence="5 6" id="KW-0961">Cell wall biogenesis/degradation</keyword>
<evidence type="ECO:0000256" key="1">
    <source>
        <dbReference type="ARBA" id="ARBA00004752"/>
    </source>
</evidence>
<dbReference type="InterPro" id="IPR050979">
    <property type="entry name" value="LD-transpeptidase"/>
</dbReference>
<dbReference type="AlphaFoldDB" id="A0A444B1I7"/>
<dbReference type="GO" id="GO:0071972">
    <property type="term" value="F:peptidoglycan L,D-transpeptidase activity"/>
    <property type="evidence" value="ECO:0007669"/>
    <property type="project" value="TreeGrafter"/>
</dbReference>
<gene>
    <name evidence="9" type="ORF">CWN80_12540</name>
</gene>
<dbReference type="InterPro" id="IPR002477">
    <property type="entry name" value="Peptidoglycan-bd-like"/>
</dbReference>
<comment type="caution">
    <text evidence="9">The sequence shown here is derived from an EMBL/GenBank/DDBJ whole genome shotgun (WGS) entry which is preliminary data.</text>
</comment>
<evidence type="ECO:0000256" key="3">
    <source>
        <dbReference type="ARBA" id="ARBA00022960"/>
    </source>
</evidence>